<evidence type="ECO:0000313" key="3">
    <source>
        <dbReference type="WBParaSite" id="TREG1_2310.1"/>
    </source>
</evidence>
<feature type="region of interest" description="Disordered" evidence="1">
    <location>
        <begin position="166"/>
        <end position="205"/>
    </location>
</feature>
<feature type="region of interest" description="Disordered" evidence="1">
    <location>
        <begin position="362"/>
        <end position="417"/>
    </location>
</feature>
<dbReference type="WBParaSite" id="TREG1_2310.1">
    <property type="protein sequence ID" value="TREG1_2310.1"/>
    <property type="gene ID" value="TREG1_2310"/>
</dbReference>
<organism evidence="2 3">
    <name type="scientific">Trichobilharzia regenti</name>
    <name type="common">Nasal bird schistosome</name>
    <dbReference type="NCBI Taxonomy" id="157069"/>
    <lineage>
        <taxon>Eukaryota</taxon>
        <taxon>Metazoa</taxon>
        <taxon>Spiralia</taxon>
        <taxon>Lophotrochozoa</taxon>
        <taxon>Platyhelminthes</taxon>
        <taxon>Trematoda</taxon>
        <taxon>Digenea</taxon>
        <taxon>Strigeidida</taxon>
        <taxon>Schistosomatoidea</taxon>
        <taxon>Schistosomatidae</taxon>
        <taxon>Trichobilharzia</taxon>
    </lineage>
</organism>
<feature type="region of interest" description="Disordered" evidence="1">
    <location>
        <begin position="785"/>
        <end position="811"/>
    </location>
</feature>
<reference evidence="2" key="1">
    <citation type="submission" date="2022-06" db="EMBL/GenBank/DDBJ databases">
        <authorList>
            <person name="Berger JAMES D."/>
            <person name="Berger JAMES D."/>
        </authorList>
    </citation>
    <scope>NUCLEOTIDE SEQUENCE [LARGE SCALE GENOMIC DNA]</scope>
</reference>
<name>A0AA85JHG7_TRIRE</name>
<sequence length="1011" mass="111471">MALVNPNNHDADATTSVENMMQRHVRSPSQSSSVSSEELLIWSREGNDLDSDLFSVSPPYDEELPHVTSSHYENGSVTHINGNLDCDNDAGISTDMSNVNTTTTTPTIYSSNNNSNHSHGCSATTTNLHFSPSALSPSTSKSCLYYINGSSKSQLMNSKRIKLTRSPVNGVLPSLSSPTSSSSSSSSSTARMPSSNNHVNMSTNISKQRNLNTLVDDFIDLDIKATTTTTANTTTASGTSIPVTYSTLPEVCSTIDPQDSPVPFLSCYVNGHVNPSVNNSFIAYSVTGQTRDSQSTETEMCNHDPVALQSCHTPFVNENSTSQNVVNRSNNGGVHNSKVLHCQYFNPLNHLATENDSDEDLIGGGYSFPSPSSSTSASPSSSASSCIHMPTHAPQHNNTSYNISHNENSNNNHNNKSVQRINENDERGGHHQQYYCYYYHRSLRPEIGLIPSTLAENIPLPFMLIPTSELASGDSLTCTVVNILRGLGLLDRCGVEDLCASLYDFWNDDNNSHIPVYPVNSLFKSLMFPSCWESRLDDTVVTRSSSFTSCTLVNNTRRSTVPGEHYAAERDHYNLFNCENKLINGSCLVSYLLSCSYMGTSFLVPHSIYDASDTSPQCCSRPSTACCHFVIDRSQQTASSSSLLSSQSSPCNNPTAYHTSLVQPTMNWHRGCANNLVLMLTHHTTGSKNSSSVVDKLLTGRFFPGYSSWQSVWPFNNKNNRKYFDYKSSTTQESTTTTTTINNNNMTSTLALWFSAWLHCGAVPVLAQLSDSTHHSSDQCNLSDFSLLNDRSKNPPHPPPPPQPSPPPPQELVWRHRLVYGVTEKNEVYLTNPNELVPVQYVLDQLSRQTEIRITKAQISNLWTKHYLHSKFYNDRNQTTNINDKEILSCKSTFFTGESLTLLARHPDPRWASMNIMGQVLCALRSLERWADNLELSTASSTDCGNHQSSVFLETNSSSISFSRNSSTEAEQFSTPPAIVIPSAQVPGISLFVVKSNWELVHTLLQSKYIQ</sequence>
<protein>
    <submittedName>
        <fullName evidence="3">Uncharacterized protein</fullName>
    </submittedName>
</protein>
<dbReference type="AlphaFoldDB" id="A0AA85JHG7"/>
<feature type="compositionally biased region" description="Pro residues" evidence="1">
    <location>
        <begin position="795"/>
        <end position="810"/>
    </location>
</feature>
<feature type="compositionally biased region" description="Low complexity" evidence="1">
    <location>
        <begin position="402"/>
        <end position="415"/>
    </location>
</feature>
<dbReference type="Proteomes" id="UP000050795">
    <property type="component" value="Unassembled WGS sequence"/>
</dbReference>
<evidence type="ECO:0000313" key="2">
    <source>
        <dbReference type="Proteomes" id="UP000050795"/>
    </source>
</evidence>
<feature type="compositionally biased region" description="Low complexity" evidence="1">
    <location>
        <begin position="172"/>
        <end position="189"/>
    </location>
</feature>
<feature type="compositionally biased region" description="Polar residues" evidence="1">
    <location>
        <begin position="190"/>
        <end position="205"/>
    </location>
</feature>
<accession>A0AA85JHG7</accession>
<evidence type="ECO:0000256" key="1">
    <source>
        <dbReference type="SAM" id="MobiDB-lite"/>
    </source>
</evidence>
<feature type="compositionally biased region" description="Low complexity" evidence="1">
    <location>
        <begin position="367"/>
        <end position="385"/>
    </location>
</feature>
<reference evidence="3" key="2">
    <citation type="submission" date="2023-11" db="UniProtKB">
        <authorList>
            <consortium name="WormBaseParasite"/>
        </authorList>
    </citation>
    <scope>IDENTIFICATION</scope>
</reference>
<keyword evidence="2" id="KW-1185">Reference proteome</keyword>
<proteinExistence type="predicted"/>